<dbReference type="EMBL" id="JAENSR010000009">
    <property type="protein sequence ID" value="MBK3462615.1"/>
    <property type="molecule type" value="Genomic_DNA"/>
</dbReference>
<evidence type="ECO:0000313" key="1">
    <source>
        <dbReference type="EMBL" id="MBK3462615.1"/>
    </source>
</evidence>
<dbReference type="Proteomes" id="UP000620382">
    <property type="component" value="Unassembled WGS sequence"/>
</dbReference>
<dbReference type="RefSeq" id="WP_200657652.1">
    <property type="nucleotide sequence ID" value="NZ_JAENSR010000009.1"/>
</dbReference>
<proteinExistence type="predicted"/>
<sequence>MYQIQHDIQKESEALLKAILEYEAAHKHEPYFVNKIYEYFEWKIEELFDRIEKHRDNGISTFHTIAILKDFWALGDLESMNQDNLNIVDILIPSNVCQMIQEIPNDEYRFFEEKTSTEFYKLHVEEPDDAPHREYPFDVLTGRSVKR</sequence>
<comment type="caution">
    <text evidence="1">The sequence shown here is derived from an EMBL/GenBank/DDBJ whole genome shotgun (WGS) entry which is preliminary data.</text>
</comment>
<name>A0ABS1H0G1_9PSED</name>
<gene>
    <name evidence="1" type="ORF">JJD71_26470</name>
</gene>
<keyword evidence="2" id="KW-1185">Reference proteome</keyword>
<protein>
    <submittedName>
        <fullName evidence="1">Uncharacterized protein</fullName>
    </submittedName>
</protein>
<evidence type="ECO:0000313" key="2">
    <source>
        <dbReference type="Proteomes" id="UP000620382"/>
    </source>
</evidence>
<reference evidence="1 2" key="1">
    <citation type="submission" date="2021-01" db="EMBL/GenBank/DDBJ databases">
        <title>Antibiotic resistance and phylogeny of Pseudomonas spp. isolated over three decades from chicken meat in the Norwegian food chain.</title>
        <authorList>
            <person name="Moen B."/>
        </authorList>
    </citation>
    <scope>NUCLEOTIDE SEQUENCE [LARGE SCALE GENOMIC DNA]</scope>
    <source>
        <strain evidence="1 2">MF6766</strain>
    </source>
</reference>
<accession>A0ABS1H0G1</accession>
<organism evidence="1 2">
    <name type="scientific">Pseudomonas haemolytica</name>
    <dbReference type="NCBI Taxonomy" id="2600065"/>
    <lineage>
        <taxon>Bacteria</taxon>
        <taxon>Pseudomonadati</taxon>
        <taxon>Pseudomonadota</taxon>
        <taxon>Gammaproteobacteria</taxon>
        <taxon>Pseudomonadales</taxon>
        <taxon>Pseudomonadaceae</taxon>
        <taxon>Pseudomonas</taxon>
    </lineage>
</organism>